<evidence type="ECO:0000256" key="1">
    <source>
        <dbReference type="SAM" id="SignalP"/>
    </source>
</evidence>
<dbReference type="Proteomes" id="UP001176806">
    <property type="component" value="Unassembled WGS sequence"/>
</dbReference>
<organism evidence="2 3">
    <name type="scientific">Flavivirga jejuensis</name>
    <dbReference type="NCBI Taxonomy" id="870487"/>
    <lineage>
        <taxon>Bacteria</taxon>
        <taxon>Pseudomonadati</taxon>
        <taxon>Bacteroidota</taxon>
        <taxon>Flavobacteriia</taxon>
        <taxon>Flavobacteriales</taxon>
        <taxon>Flavobacteriaceae</taxon>
        <taxon>Flavivirga</taxon>
    </lineage>
</organism>
<evidence type="ECO:0000313" key="3">
    <source>
        <dbReference type="Proteomes" id="UP001176806"/>
    </source>
</evidence>
<name>A0ABT8WKX8_9FLAO</name>
<sequence>MKKSALTVIVGLLISVSALAQSKSEMKIEKRATKAVEKLETTIKLSESEKATYFELQKAKLQDRANFPKGLKESDPDAFKAKAKANRKEFTKSVIKAFGEKRGKEILEAAKKKKK</sequence>
<gene>
    <name evidence="2" type="ORF">Q4Q40_06380</name>
</gene>
<dbReference type="RefSeq" id="WP_303300952.1">
    <property type="nucleotide sequence ID" value="NZ_BAABDA010000051.1"/>
</dbReference>
<comment type="caution">
    <text evidence="2">The sequence shown here is derived from an EMBL/GenBank/DDBJ whole genome shotgun (WGS) entry which is preliminary data.</text>
</comment>
<protein>
    <recommendedName>
        <fullName evidence="4">LTXXQ motif family protein</fullName>
    </recommendedName>
</protein>
<evidence type="ECO:0000313" key="2">
    <source>
        <dbReference type="EMBL" id="MDO5973806.1"/>
    </source>
</evidence>
<feature type="signal peptide" evidence="1">
    <location>
        <begin position="1"/>
        <end position="20"/>
    </location>
</feature>
<reference evidence="2" key="1">
    <citation type="submission" date="2023-07" db="EMBL/GenBank/DDBJ databases">
        <title>Two novel species in the genus Flavivirga.</title>
        <authorList>
            <person name="Kwon K."/>
        </authorList>
    </citation>
    <scope>NUCLEOTIDE SEQUENCE</scope>
    <source>
        <strain evidence="2">KACC 14158</strain>
    </source>
</reference>
<accession>A0ABT8WKX8</accession>
<proteinExistence type="predicted"/>
<dbReference type="EMBL" id="JAUOEL010000002">
    <property type="protein sequence ID" value="MDO5973806.1"/>
    <property type="molecule type" value="Genomic_DNA"/>
</dbReference>
<evidence type="ECO:0008006" key="4">
    <source>
        <dbReference type="Google" id="ProtNLM"/>
    </source>
</evidence>
<feature type="chain" id="PRO_5047296264" description="LTXXQ motif family protein" evidence="1">
    <location>
        <begin position="21"/>
        <end position="115"/>
    </location>
</feature>
<keyword evidence="3" id="KW-1185">Reference proteome</keyword>
<keyword evidence="1" id="KW-0732">Signal</keyword>